<gene>
    <name evidence="1" type="ORF">TNIN_138231</name>
</gene>
<organism evidence="1 2">
    <name type="scientific">Trichonephila inaurata madagascariensis</name>
    <dbReference type="NCBI Taxonomy" id="2747483"/>
    <lineage>
        <taxon>Eukaryota</taxon>
        <taxon>Metazoa</taxon>
        <taxon>Ecdysozoa</taxon>
        <taxon>Arthropoda</taxon>
        <taxon>Chelicerata</taxon>
        <taxon>Arachnida</taxon>
        <taxon>Araneae</taxon>
        <taxon>Araneomorphae</taxon>
        <taxon>Entelegynae</taxon>
        <taxon>Araneoidea</taxon>
        <taxon>Nephilidae</taxon>
        <taxon>Trichonephila</taxon>
        <taxon>Trichonephila inaurata</taxon>
    </lineage>
</organism>
<evidence type="ECO:0000313" key="1">
    <source>
        <dbReference type="EMBL" id="GFY67126.1"/>
    </source>
</evidence>
<dbReference type="EMBL" id="BMAV01016394">
    <property type="protein sequence ID" value="GFY67126.1"/>
    <property type="molecule type" value="Genomic_DNA"/>
</dbReference>
<proteinExistence type="predicted"/>
<keyword evidence="2" id="KW-1185">Reference proteome</keyword>
<sequence>MVEQTIRTILPTITISMKDSGYKKRDLRIKQAKRNLNNIATKPRDETPFEMLHGYLPFKDSIFRKASNKEAYKCNATKEI</sequence>
<protein>
    <submittedName>
        <fullName evidence="1">Uncharacterized protein</fullName>
    </submittedName>
</protein>
<reference evidence="1" key="1">
    <citation type="submission" date="2020-08" db="EMBL/GenBank/DDBJ databases">
        <title>Multicomponent nature underlies the extraordinary mechanical properties of spider dragline silk.</title>
        <authorList>
            <person name="Kono N."/>
            <person name="Nakamura H."/>
            <person name="Mori M."/>
            <person name="Yoshida Y."/>
            <person name="Ohtoshi R."/>
            <person name="Malay A.D."/>
            <person name="Moran D.A.P."/>
            <person name="Tomita M."/>
            <person name="Numata K."/>
            <person name="Arakawa K."/>
        </authorList>
    </citation>
    <scope>NUCLEOTIDE SEQUENCE</scope>
</reference>
<dbReference type="AlphaFoldDB" id="A0A8X6Y9P8"/>
<dbReference type="Proteomes" id="UP000886998">
    <property type="component" value="Unassembled WGS sequence"/>
</dbReference>
<comment type="caution">
    <text evidence="1">The sequence shown here is derived from an EMBL/GenBank/DDBJ whole genome shotgun (WGS) entry which is preliminary data.</text>
</comment>
<name>A0A8X6Y9P8_9ARAC</name>
<evidence type="ECO:0000313" key="2">
    <source>
        <dbReference type="Proteomes" id="UP000886998"/>
    </source>
</evidence>
<accession>A0A8X6Y9P8</accession>